<dbReference type="KEGG" id="mind:mvi_00460"/>
<organism evidence="1 2">
    <name type="scientific">Methylobacterium indicum</name>
    <dbReference type="NCBI Taxonomy" id="1775910"/>
    <lineage>
        <taxon>Bacteria</taxon>
        <taxon>Pseudomonadati</taxon>
        <taxon>Pseudomonadota</taxon>
        <taxon>Alphaproteobacteria</taxon>
        <taxon>Hyphomicrobiales</taxon>
        <taxon>Methylobacteriaceae</taxon>
        <taxon>Methylobacterium</taxon>
    </lineage>
</organism>
<accession>A0A8H8WNT2</accession>
<dbReference type="Proteomes" id="UP000663508">
    <property type="component" value="Chromosome"/>
</dbReference>
<sequence>MNAALRHPDKPKLDLRRINFPTVREMRQKFISALSDEAKVAGNAIAPLRRMKSAYMFLIVSWKDERTVFGLRKAKIPEVPPQLALQMIFYRVDMDYRIQPHLTNRSITRLRQ</sequence>
<gene>
    <name evidence="1" type="ORF">mvi_00460</name>
</gene>
<dbReference type="EMBL" id="AP024145">
    <property type="protein sequence ID" value="BCM81585.1"/>
    <property type="molecule type" value="Genomic_DNA"/>
</dbReference>
<evidence type="ECO:0000313" key="1">
    <source>
        <dbReference type="EMBL" id="BCM81585.1"/>
    </source>
</evidence>
<dbReference type="AlphaFoldDB" id="A0A8H8WNT2"/>
<name>A0A8H8WNT2_9HYPH</name>
<evidence type="ECO:0000313" key="2">
    <source>
        <dbReference type="Proteomes" id="UP000663508"/>
    </source>
</evidence>
<proteinExistence type="predicted"/>
<protein>
    <submittedName>
        <fullName evidence="1">Uncharacterized protein</fullName>
    </submittedName>
</protein>
<reference evidence="1" key="1">
    <citation type="submission" date="2020-11" db="EMBL/GenBank/DDBJ databases">
        <title>Complete genome sequence of a novel pathogenic Methylobacterium strain isolated from rice in Vietnam.</title>
        <authorList>
            <person name="Lai K."/>
            <person name="Okazaki S."/>
            <person name="Higashi K."/>
            <person name="Mori H."/>
            <person name="Toyoda A."/>
            <person name="Kurokawa K."/>
        </authorList>
    </citation>
    <scope>NUCLEOTIDE SEQUENCE</scope>
    <source>
        <strain evidence="1">VL1</strain>
    </source>
</reference>